<reference evidence="2 3" key="1">
    <citation type="submission" date="2022-12" db="EMBL/GenBank/DDBJ databases">
        <title>Chromosome-scale assembly of the Ensete ventricosum genome.</title>
        <authorList>
            <person name="Dussert Y."/>
            <person name="Stocks J."/>
            <person name="Wendawek A."/>
            <person name="Woldeyes F."/>
            <person name="Nichols R.A."/>
            <person name="Borrell J.S."/>
        </authorList>
    </citation>
    <scope>NUCLEOTIDE SEQUENCE [LARGE SCALE GENOMIC DNA]</scope>
    <source>
        <strain evidence="3">cv. Maze</strain>
        <tissue evidence="2">Seeds</tissue>
    </source>
</reference>
<feature type="region of interest" description="Disordered" evidence="1">
    <location>
        <begin position="1"/>
        <end position="30"/>
    </location>
</feature>
<feature type="compositionally biased region" description="Basic and acidic residues" evidence="1">
    <location>
        <begin position="13"/>
        <end position="22"/>
    </location>
</feature>
<sequence>MWSRRGNWNHPSRSYDEGGGERRRPRSHQSLLEFADPYRNHASDRALLARSVNFSASLRGGLAFLPFPPIALPCGDLELESSRLARRDGHRFP</sequence>
<dbReference type="EMBL" id="JAQQAF010000005">
    <property type="protein sequence ID" value="KAJ8484826.1"/>
    <property type="molecule type" value="Genomic_DNA"/>
</dbReference>
<dbReference type="Proteomes" id="UP001222027">
    <property type="component" value="Unassembled WGS sequence"/>
</dbReference>
<proteinExistence type="predicted"/>
<evidence type="ECO:0000313" key="2">
    <source>
        <dbReference type="EMBL" id="KAJ8484826.1"/>
    </source>
</evidence>
<gene>
    <name evidence="2" type="ORF">OPV22_017311</name>
</gene>
<organism evidence="2 3">
    <name type="scientific">Ensete ventricosum</name>
    <name type="common">Abyssinian banana</name>
    <name type="synonym">Musa ensete</name>
    <dbReference type="NCBI Taxonomy" id="4639"/>
    <lineage>
        <taxon>Eukaryota</taxon>
        <taxon>Viridiplantae</taxon>
        <taxon>Streptophyta</taxon>
        <taxon>Embryophyta</taxon>
        <taxon>Tracheophyta</taxon>
        <taxon>Spermatophyta</taxon>
        <taxon>Magnoliopsida</taxon>
        <taxon>Liliopsida</taxon>
        <taxon>Zingiberales</taxon>
        <taxon>Musaceae</taxon>
        <taxon>Ensete</taxon>
    </lineage>
</organism>
<evidence type="ECO:0000313" key="3">
    <source>
        <dbReference type="Proteomes" id="UP001222027"/>
    </source>
</evidence>
<protein>
    <submittedName>
        <fullName evidence="2">Uncharacterized protein</fullName>
    </submittedName>
</protein>
<keyword evidence="3" id="KW-1185">Reference proteome</keyword>
<accession>A0AAV8PET5</accession>
<name>A0AAV8PET5_ENSVE</name>
<evidence type="ECO:0000256" key="1">
    <source>
        <dbReference type="SAM" id="MobiDB-lite"/>
    </source>
</evidence>
<comment type="caution">
    <text evidence="2">The sequence shown here is derived from an EMBL/GenBank/DDBJ whole genome shotgun (WGS) entry which is preliminary data.</text>
</comment>
<dbReference type="AlphaFoldDB" id="A0AAV8PET5"/>